<name>A0A421DJ58_9GAMM</name>
<comment type="caution">
    <text evidence="2">The sequence shown here is derived from an EMBL/GenBank/DDBJ whole genome shotgun (WGS) entry which is preliminary data.</text>
</comment>
<keyword evidence="1" id="KW-0472">Membrane</keyword>
<sequence>MPDSTSLNANNLSIENGYLIDGSICNYYNKYSCQAVNVRMEYVSPEIDSSMLAQYWSVGFTTVLFLWLFSVGVGQIIKLVRNA</sequence>
<dbReference type="EMBL" id="MJLZ01000070">
    <property type="protein sequence ID" value="RLM18320.1"/>
    <property type="molecule type" value="Genomic_DNA"/>
</dbReference>
<evidence type="ECO:0000256" key="1">
    <source>
        <dbReference type="SAM" id="Phobius"/>
    </source>
</evidence>
<feature type="transmembrane region" description="Helical" evidence="1">
    <location>
        <begin position="55"/>
        <end position="77"/>
    </location>
</feature>
<evidence type="ECO:0000313" key="2">
    <source>
        <dbReference type="EMBL" id="RLM18320.1"/>
    </source>
</evidence>
<keyword evidence="1" id="KW-0812">Transmembrane</keyword>
<organism evidence="2 3">
    <name type="scientific">Brenneria alni</name>
    <dbReference type="NCBI Taxonomy" id="71656"/>
    <lineage>
        <taxon>Bacteria</taxon>
        <taxon>Pseudomonadati</taxon>
        <taxon>Pseudomonadota</taxon>
        <taxon>Gammaproteobacteria</taxon>
        <taxon>Enterobacterales</taxon>
        <taxon>Pectobacteriaceae</taxon>
        <taxon>Brenneria</taxon>
    </lineage>
</organism>
<reference evidence="2 3" key="1">
    <citation type="submission" date="2016-09" db="EMBL/GenBank/DDBJ databases">
        <authorList>
            <person name="Doonan J."/>
            <person name="Pachebat J.A."/>
            <person name="Golyshin P.N."/>
            <person name="Denman S."/>
            <person name="Mcdonald J.E."/>
        </authorList>
    </citation>
    <scope>NUCLEOTIDE SEQUENCE [LARGE SCALE GENOMIC DNA]</scope>
    <source>
        <strain evidence="2 3">NCPPB 3934</strain>
    </source>
</reference>
<evidence type="ECO:0000313" key="3">
    <source>
        <dbReference type="Proteomes" id="UP000285648"/>
    </source>
</evidence>
<accession>A0A421DJ58</accession>
<proteinExistence type="predicted"/>
<keyword evidence="1" id="KW-1133">Transmembrane helix</keyword>
<gene>
    <name evidence="2" type="ORF">BIY29_18455</name>
</gene>
<keyword evidence="3" id="KW-1185">Reference proteome</keyword>
<dbReference type="Proteomes" id="UP000285648">
    <property type="component" value="Unassembled WGS sequence"/>
</dbReference>
<protein>
    <submittedName>
        <fullName evidence="2">Uncharacterized protein</fullName>
    </submittedName>
</protein>
<dbReference type="OrthoDB" id="6637002at2"/>
<dbReference type="AlphaFoldDB" id="A0A421DJ58"/>